<evidence type="ECO:0000313" key="2">
    <source>
        <dbReference type="Proteomes" id="UP001066276"/>
    </source>
</evidence>
<evidence type="ECO:0000313" key="1">
    <source>
        <dbReference type="EMBL" id="KAJ1123730.1"/>
    </source>
</evidence>
<dbReference type="EMBL" id="JANPWB010000011">
    <property type="protein sequence ID" value="KAJ1123730.1"/>
    <property type="molecule type" value="Genomic_DNA"/>
</dbReference>
<accession>A0AAV7P993</accession>
<sequence>MDIQRRPAIASGCPLFLDALCTLAHRCIGRVREEQCLLGSGQPTSWYRWRERERQEESLCHESKGYLCESRETGFSLAPLQAAPGRAASAMVCERDRGDGNSSRGHIRRGFAASCYDGEAPRSPGPRDADPECCPSRVPVRLQVIRV</sequence>
<comment type="caution">
    <text evidence="1">The sequence shown here is derived from an EMBL/GenBank/DDBJ whole genome shotgun (WGS) entry which is preliminary data.</text>
</comment>
<dbReference type="Proteomes" id="UP001066276">
    <property type="component" value="Chromosome 7"/>
</dbReference>
<gene>
    <name evidence="1" type="ORF">NDU88_002198</name>
</gene>
<proteinExistence type="predicted"/>
<protein>
    <submittedName>
        <fullName evidence="1">Uncharacterized protein</fullName>
    </submittedName>
</protein>
<name>A0AAV7P993_PLEWA</name>
<organism evidence="1 2">
    <name type="scientific">Pleurodeles waltl</name>
    <name type="common">Iberian ribbed newt</name>
    <dbReference type="NCBI Taxonomy" id="8319"/>
    <lineage>
        <taxon>Eukaryota</taxon>
        <taxon>Metazoa</taxon>
        <taxon>Chordata</taxon>
        <taxon>Craniata</taxon>
        <taxon>Vertebrata</taxon>
        <taxon>Euteleostomi</taxon>
        <taxon>Amphibia</taxon>
        <taxon>Batrachia</taxon>
        <taxon>Caudata</taxon>
        <taxon>Salamandroidea</taxon>
        <taxon>Salamandridae</taxon>
        <taxon>Pleurodelinae</taxon>
        <taxon>Pleurodeles</taxon>
    </lineage>
</organism>
<reference evidence="1" key="1">
    <citation type="journal article" date="2022" name="bioRxiv">
        <title>Sequencing and chromosome-scale assembly of the giantPleurodeles waltlgenome.</title>
        <authorList>
            <person name="Brown T."/>
            <person name="Elewa A."/>
            <person name="Iarovenko S."/>
            <person name="Subramanian E."/>
            <person name="Araus A.J."/>
            <person name="Petzold A."/>
            <person name="Susuki M."/>
            <person name="Suzuki K.-i.T."/>
            <person name="Hayashi T."/>
            <person name="Toyoda A."/>
            <person name="Oliveira C."/>
            <person name="Osipova E."/>
            <person name="Leigh N.D."/>
            <person name="Simon A."/>
            <person name="Yun M.H."/>
        </authorList>
    </citation>
    <scope>NUCLEOTIDE SEQUENCE</scope>
    <source>
        <strain evidence="1">20211129_DDA</strain>
        <tissue evidence="1">Liver</tissue>
    </source>
</reference>
<dbReference type="AlphaFoldDB" id="A0AAV7P993"/>
<keyword evidence="2" id="KW-1185">Reference proteome</keyword>